<dbReference type="InterPro" id="IPR000615">
    <property type="entry name" value="Bestrophin"/>
</dbReference>
<keyword evidence="6" id="KW-0868">Chloride</keyword>
<comment type="similarity">
    <text evidence="5 6">Belongs to the anion channel-forming bestrophin (TC 1.A.46) family. Calcium-sensitive chloride channel subfamily.</text>
</comment>
<evidence type="ECO:0000256" key="1">
    <source>
        <dbReference type="ARBA" id="ARBA00004370"/>
    </source>
</evidence>
<keyword evidence="6" id="KW-0813">Transport</keyword>
<evidence type="ECO:0000313" key="7">
    <source>
        <dbReference type="Proteomes" id="UP000887577"/>
    </source>
</evidence>
<dbReference type="InterPro" id="IPR021134">
    <property type="entry name" value="Bestrophin-like"/>
</dbReference>
<dbReference type="AlphaFoldDB" id="A0A914XTP9"/>
<dbReference type="PANTHER" id="PTHR10736">
    <property type="entry name" value="BESTROPHIN"/>
    <property type="match status" value="1"/>
</dbReference>
<accession>A0A914XTP9</accession>
<evidence type="ECO:0000256" key="6">
    <source>
        <dbReference type="RuleBase" id="RU363126"/>
    </source>
</evidence>
<evidence type="ECO:0000256" key="3">
    <source>
        <dbReference type="ARBA" id="ARBA00022989"/>
    </source>
</evidence>
<keyword evidence="6" id="KW-0406">Ion transport</keyword>
<dbReference type="GO" id="GO:0005886">
    <property type="term" value="C:plasma membrane"/>
    <property type="evidence" value="ECO:0007669"/>
    <property type="project" value="UniProtKB-SubCell"/>
</dbReference>
<dbReference type="Proteomes" id="UP000887577">
    <property type="component" value="Unplaced"/>
</dbReference>
<dbReference type="WBParaSite" id="PSU_v2.g11337.t1">
    <property type="protein sequence ID" value="PSU_v2.g11337.t1"/>
    <property type="gene ID" value="PSU_v2.g11337"/>
</dbReference>
<keyword evidence="6" id="KW-0869">Chloride channel</keyword>
<comment type="subcellular location">
    <subcellularLocation>
        <location evidence="6">Cell membrane</location>
        <topology evidence="6">Multi-pass membrane protein</topology>
    </subcellularLocation>
    <subcellularLocation>
        <location evidence="1">Membrane</location>
    </subcellularLocation>
</comment>
<keyword evidence="4 6" id="KW-0472">Membrane</keyword>
<comment type="caution">
    <text evidence="6">Lacks conserved residue(s) required for the propagation of feature annotation.</text>
</comment>
<feature type="transmembrane region" description="Helical" evidence="6">
    <location>
        <begin position="6"/>
        <end position="25"/>
    </location>
</feature>
<protein>
    <recommendedName>
        <fullName evidence="6">Bestrophin homolog</fullName>
    </recommendedName>
</protein>
<keyword evidence="6" id="KW-1003">Cell membrane</keyword>
<dbReference type="GO" id="GO:0034707">
    <property type="term" value="C:chloride channel complex"/>
    <property type="evidence" value="ECO:0007669"/>
    <property type="project" value="UniProtKB-KW"/>
</dbReference>
<reference evidence="8" key="1">
    <citation type="submission" date="2022-11" db="UniProtKB">
        <authorList>
            <consortium name="WormBaseParasite"/>
        </authorList>
    </citation>
    <scope>IDENTIFICATION</scope>
</reference>
<keyword evidence="7" id="KW-1185">Reference proteome</keyword>
<dbReference type="PANTHER" id="PTHR10736:SF20">
    <property type="entry name" value="BESTROPHIN HOMOLOG 22"/>
    <property type="match status" value="1"/>
</dbReference>
<comment type="function">
    <text evidence="6">Forms chloride channels.</text>
</comment>
<evidence type="ECO:0000256" key="2">
    <source>
        <dbReference type="ARBA" id="ARBA00022692"/>
    </source>
</evidence>
<dbReference type="GO" id="GO:0005254">
    <property type="term" value="F:chloride channel activity"/>
    <property type="evidence" value="ECO:0007669"/>
    <property type="project" value="UniProtKB-KW"/>
</dbReference>
<keyword evidence="6" id="KW-0407">Ion channel</keyword>
<proteinExistence type="inferred from homology"/>
<dbReference type="Pfam" id="PF01062">
    <property type="entry name" value="Bestrophin"/>
    <property type="match status" value="1"/>
</dbReference>
<keyword evidence="3 6" id="KW-1133">Transmembrane helix</keyword>
<evidence type="ECO:0000313" key="8">
    <source>
        <dbReference type="WBParaSite" id="PSU_v2.g11337.t1"/>
    </source>
</evidence>
<evidence type="ECO:0000256" key="5">
    <source>
        <dbReference type="ARBA" id="ARBA00034769"/>
    </source>
</evidence>
<evidence type="ECO:0000256" key="4">
    <source>
        <dbReference type="ARBA" id="ARBA00023136"/>
    </source>
</evidence>
<name>A0A914XTP9_9BILA</name>
<organism evidence="7 8">
    <name type="scientific">Panagrolaimus superbus</name>
    <dbReference type="NCBI Taxonomy" id="310955"/>
    <lineage>
        <taxon>Eukaryota</taxon>
        <taxon>Metazoa</taxon>
        <taxon>Ecdysozoa</taxon>
        <taxon>Nematoda</taxon>
        <taxon>Chromadorea</taxon>
        <taxon>Rhabditida</taxon>
        <taxon>Tylenchina</taxon>
        <taxon>Panagrolaimomorpha</taxon>
        <taxon>Panagrolaimoidea</taxon>
        <taxon>Panagrolaimidae</taxon>
        <taxon>Panagrolaimus</taxon>
    </lineage>
</organism>
<keyword evidence="2 6" id="KW-0812">Transmembrane</keyword>
<sequence>MDSFIFWIPLPTLVEFVIYIGWLDVAEKLLHPLGEGADDLECNYIIDKNLETGFTIVDGGGDPYPELEKDAFWDKTNIALLYSYETAKREVQPMSGSIANTK</sequence>